<name>A0A836HNR2_LEIEN</name>
<dbReference type="InterPro" id="IPR002048">
    <property type="entry name" value="EF_hand_dom"/>
</dbReference>
<dbReference type="Gene3D" id="1.10.238.10">
    <property type="entry name" value="EF-hand"/>
    <property type="match status" value="1"/>
</dbReference>
<dbReference type="PROSITE" id="PS50222">
    <property type="entry name" value="EF_HAND_2"/>
    <property type="match status" value="1"/>
</dbReference>
<keyword evidence="1" id="KW-0677">Repeat</keyword>
<dbReference type="RefSeq" id="XP_067693307.1">
    <property type="nucleotide sequence ID" value="XM_067837886.1"/>
</dbReference>
<dbReference type="KEGG" id="lenr:94173396"/>
<dbReference type="AlphaFoldDB" id="A0A836HNR2"/>
<dbReference type="InterPro" id="IPR050403">
    <property type="entry name" value="Myosin_RLC"/>
</dbReference>
<evidence type="ECO:0000313" key="3">
    <source>
        <dbReference type="EMBL" id="KAG5480160.1"/>
    </source>
</evidence>
<evidence type="ECO:0000259" key="2">
    <source>
        <dbReference type="PROSITE" id="PS50222"/>
    </source>
</evidence>
<protein>
    <recommendedName>
        <fullName evidence="2">EF-hand domain-containing protein</fullName>
    </recommendedName>
</protein>
<dbReference type="SUPFAM" id="SSF47473">
    <property type="entry name" value="EF-hand"/>
    <property type="match status" value="1"/>
</dbReference>
<comment type="caution">
    <text evidence="3">The sequence shown here is derived from an EMBL/GenBank/DDBJ whole genome shotgun (WGS) entry which is preliminary data.</text>
</comment>
<keyword evidence="4" id="KW-1185">Reference proteome</keyword>
<dbReference type="GeneID" id="94173396"/>
<dbReference type="GO" id="GO:0005509">
    <property type="term" value="F:calcium ion binding"/>
    <property type="evidence" value="ECO:0007669"/>
    <property type="project" value="InterPro"/>
</dbReference>
<dbReference type="PANTHER" id="PTHR23049">
    <property type="entry name" value="MYOSIN REGULATORY LIGHT CHAIN 2"/>
    <property type="match status" value="1"/>
</dbReference>
<dbReference type="EMBL" id="JAFHKP010000021">
    <property type="protein sequence ID" value="KAG5480160.1"/>
    <property type="molecule type" value="Genomic_DNA"/>
</dbReference>
<gene>
    <name evidence="3" type="ORF">CUR178_06213</name>
</gene>
<proteinExistence type="predicted"/>
<accession>A0A836HNR2</accession>
<sequence length="184" mass="20092">MEGKGAKKASGGMGTAMPRVSHDKVAELKEAFFILDSNGSATVSASDVKALFSSSVSGRLEEVFSDILKECNVDGEGPLTFAQFFCLVTKLSGTFALTKDETEENLHAADLCAAFAPFDPDDTGMVDSRIFFLLMGEKENILSPQEQENLRLRLERTGHLKNGRVHYKAFVGNLIATNINMPYF</sequence>
<dbReference type="InterPro" id="IPR011992">
    <property type="entry name" value="EF-hand-dom_pair"/>
</dbReference>
<organism evidence="3 4">
    <name type="scientific">Leishmania enriettii</name>
    <dbReference type="NCBI Taxonomy" id="5663"/>
    <lineage>
        <taxon>Eukaryota</taxon>
        <taxon>Discoba</taxon>
        <taxon>Euglenozoa</taxon>
        <taxon>Kinetoplastea</taxon>
        <taxon>Metakinetoplastina</taxon>
        <taxon>Trypanosomatida</taxon>
        <taxon>Trypanosomatidae</taxon>
        <taxon>Leishmaniinae</taxon>
        <taxon>Leishmania</taxon>
    </lineage>
</organism>
<dbReference type="OrthoDB" id="343296at2759"/>
<dbReference type="Proteomes" id="UP000674179">
    <property type="component" value="Chromosome 21"/>
</dbReference>
<reference evidence="3 4" key="1">
    <citation type="submission" date="2021-02" db="EMBL/GenBank/DDBJ databases">
        <title>Leishmania (Mundinia) enrietti genome sequencing and assembly.</title>
        <authorList>
            <person name="Almutairi H."/>
            <person name="Gatherer D."/>
        </authorList>
    </citation>
    <scope>NUCLEOTIDE SEQUENCE [LARGE SCALE GENOMIC DNA]</scope>
    <source>
        <strain evidence="3">CUR178</strain>
    </source>
</reference>
<evidence type="ECO:0000313" key="4">
    <source>
        <dbReference type="Proteomes" id="UP000674179"/>
    </source>
</evidence>
<evidence type="ECO:0000256" key="1">
    <source>
        <dbReference type="ARBA" id="ARBA00022737"/>
    </source>
</evidence>
<feature type="domain" description="EF-hand" evidence="2">
    <location>
        <begin position="23"/>
        <end position="58"/>
    </location>
</feature>